<evidence type="ECO:0000313" key="2">
    <source>
        <dbReference type="Proteomes" id="UP000588051"/>
    </source>
</evidence>
<dbReference type="AlphaFoldDB" id="A0A850QLF7"/>
<dbReference type="SUPFAM" id="SSF160387">
    <property type="entry name" value="NosL/MerB-like"/>
    <property type="match status" value="1"/>
</dbReference>
<dbReference type="PANTHER" id="PTHR41247:SF1">
    <property type="entry name" value="HTH-TYPE TRANSCRIPTIONAL REPRESSOR YCNK"/>
    <property type="match status" value="1"/>
</dbReference>
<keyword evidence="2" id="KW-1185">Reference proteome</keyword>
<dbReference type="InterPro" id="IPR008719">
    <property type="entry name" value="N2O_reductase_NosL"/>
</dbReference>
<comment type="caution">
    <text evidence="1">The sequence shown here is derived from an EMBL/GenBank/DDBJ whole genome shotgun (WGS) entry which is preliminary data.</text>
</comment>
<reference evidence="1 2" key="1">
    <citation type="submission" date="2020-06" db="EMBL/GenBank/DDBJ databases">
        <authorList>
            <person name="Qiu C."/>
            <person name="Liu Z."/>
        </authorList>
    </citation>
    <scope>NUCLEOTIDE SEQUENCE [LARGE SCALE GENOMIC DNA]</scope>
    <source>
        <strain evidence="1 2">EM 1</strain>
    </source>
</reference>
<name>A0A850QLF7_9BURK</name>
<accession>A0A850QLF7</accession>
<protein>
    <submittedName>
        <fullName evidence="1">Nitrous oxide reductase accessory protein NosL</fullName>
    </submittedName>
</protein>
<organism evidence="1 2">
    <name type="scientific">Undibacterium oligocarboniphilum</name>
    <dbReference type="NCBI Taxonomy" id="666702"/>
    <lineage>
        <taxon>Bacteria</taxon>
        <taxon>Pseudomonadati</taxon>
        <taxon>Pseudomonadota</taxon>
        <taxon>Betaproteobacteria</taxon>
        <taxon>Burkholderiales</taxon>
        <taxon>Oxalobacteraceae</taxon>
        <taxon>Undibacterium</taxon>
    </lineage>
</organism>
<proteinExistence type="predicted"/>
<sequence>MRKVEKMMLTDRVKLVAWRWVWGTCAGLSVLASLQWMPGKQHEVRTGPVLTGDICVVAPPQPFDPASGLSVYAVRPVPPDARCPVCGMYPAKTGTWAAQLIFRNGDAQFFDSPLTLFVYLQDIGRYSRGRQQSEVAVAYVRDLRQGTWVTADSAWYVHGSDTPGPMRAGNLPAFSGLAAAGDYVSAHGGSILRSTQLDAALLQQLHGARRHMH</sequence>
<gene>
    <name evidence="1" type="ORF">HV832_06870</name>
</gene>
<dbReference type="EMBL" id="JABXYJ010000003">
    <property type="protein sequence ID" value="NVO77550.1"/>
    <property type="molecule type" value="Genomic_DNA"/>
</dbReference>
<dbReference type="Pfam" id="PF05573">
    <property type="entry name" value="NosL"/>
    <property type="match status" value="1"/>
</dbReference>
<dbReference type="Proteomes" id="UP000588051">
    <property type="component" value="Unassembled WGS sequence"/>
</dbReference>
<dbReference type="PANTHER" id="PTHR41247">
    <property type="entry name" value="HTH-TYPE TRANSCRIPTIONAL REPRESSOR YCNK"/>
    <property type="match status" value="1"/>
</dbReference>
<dbReference type="Gene3D" id="3.30.70.2050">
    <property type="match status" value="1"/>
</dbReference>
<evidence type="ECO:0000313" key="1">
    <source>
        <dbReference type="EMBL" id="NVO77550.1"/>
    </source>
</evidence>